<proteinExistence type="predicted"/>
<dbReference type="InterPro" id="IPR000182">
    <property type="entry name" value="GNAT_dom"/>
</dbReference>
<reference evidence="2 3" key="1">
    <citation type="submission" date="2020-08" db="EMBL/GenBank/DDBJ databases">
        <title>A Genomic Blueprint of the Chicken Gut Microbiome.</title>
        <authorList>
            <person name="Gilroy R."/>
            <person name="Ravi A."/>
            <person name="Getino M."/>
            <person name="Pursley I."/>
            <person name="Horton D.L."/>
            <person name="Alikhan N.-F."/>
            <person name="Baker D."/>
            <person name="Gharbi K."/>
            <person name="Hall N."/>
            <person name="Watson M."/>
            <person name="Adriaenssens E.M."/>
            <person name="Foster-Nyarko E."/>
            <person name="Jarju S."/>
            <person name="Secka A."/>
            <person name="Antonio M."/>
            <person name="Oren A."/>
            <person name="Chaudhuri R."/>
            <person name="La Ragione R.M."/>
            <person name="Hildebrand F."/>
            <person name="Pallen M.J."/>
        </authorList>
    </citation>
    <scope>NUCLEOTIDE SEQUENCE [LARGE SCALE GENOMIC DNA]</scope>
    <source>
        <strain evidence="2 3">Sa2CUA1</strain>
    </source>
</reference>
<dbReference type="SUPFAM" id="SSF55729">
    <property type="entry name" value="Acyl-CoA N-acyltransferases (Nat)"/>
    <property type="match status" value="1"/>
</dbReference>
<gene>
    <name evidence="2" type="ORF">H9639_03295</name>
</gene>
<dbReference type="PANTHER" id="PTHR42791">
    <property type="entry name" value="GNAT FAMILY ACETYLTRANSFERASE"/>
    <property type="match status" value="1"/>
</dbReference>
<name>A0ABR8UQE2_9MICC</name>
<dbReference type="InterPro" id="IPR052523">
    <property type="entry name" value="Trichothecene_AcTrans"/>
</dbReference>
<dbReference type="Proteomes" id="UP000609874">
    <property type="component" value="Unassembled WGS sequence"/>
</dbReference>
<sequence length="205" mass="22416">MDNSTLPGNPEKPRRLMSIRRMTEASDAEITTLAAVLAEAFADYAWTNWTVDSDRREARIAAIHRLYLKHVALPQGEIWTDGDLAGVAVLLPPDAAELPQELVDKLSALHGEAGRRLQTELPQQPDGTWTLATIGVAPSKQGTGLGTALMEALLHNADAHSRPVGLETSAESNLEFYRRLGFVVWAVSEMPSGGQLVWSMLRNPR</sequence>
<dbReference type="Gene3D" id="3.40.630.30">
    <property type="match status" value="1"/>
</dbReference>
<keyword evidence="3" id="KW-1185">Reference proteome</keyword>
<feature type="domain" description="N-acetyltransferase" evidence="1">
    <location>
        <begin position="17"/>
        <end position="203"/>
    </location>
</feature>
<dbReference type="CDD" id="cd04301">
    <property type="entry name" value="NAT_SF"/>
    <property type="match status" value="1"/>
</dbReference>
<evidence type="ECO:0000313" key="2">
    <source>
        <dbReference type="EMBL" id="MBD7994321.1"/>
    </source>
</evidence>
<evidence type="ECO:0000259" key="1">
    <source>
        <dbReference type="PROSITE" id="PS51186"/>
    </source>
</evidence>
<evidence type="ECO:0000313" key="3">
    <source>
        <dbReference type="Proteomes" id="UP000609874"/>
    </source>
</evidence>
<dbReference type="PROSITE" id="PS51186">
    <property type="entry name" value="GNAT"/>
    <property type="match status" value="1"/>
</dbReference>
<comment type="caution">
    <text evidence="2">The sequence shown here is derived from an EMBL/GenBank/DDBJ whole genome shotgun (WGS) entry which is preliminary data.</text>
</comment>
<accession>A0ABR8UQE2</accession>
<organism evidence="2 3">
    <name type="scientific">Arthrobacter gallicola</name>
    <dbReference type="NCBI Taxonomy" id="2762225"/>
    <lineage>
        <taxon>Bacteria</taxon>
        <taxon>Bacillati</taxon>
        <taxon>Actinomycetota</taxon>
        <taxon>Actinomycetes</taxon>
        <taxon>Micrococcales</taxon>
        <taxon>Micrococcaceae</taxon>
        <taxon>Arthrobacter</taxon>
    </lineage>
</organism>
<dbReference type="Pfam" id="PF13508">
    <property type="entry name" value="Acetyltransf_7"/>
    <property type="match status" value="1"/>
</dbReference>
<dbReference type="PANTHER" id="PTHR42791:SF1">
    <property type="entry name" value="N-ACETYLTRANSFERASE DOMAIN-CONTAINING PROTEIN"/>
    <property type="match status" value="1"/>
</dbReference>
<protein>
    <submittedName>
        <fullName evidence="2">GNAT family N-acetyltransferase</fullName>
    </submittedName>
</protein>
<dbReference type="RefSeq" id="WP_191806669.1">
    <property type="nucleotide sequence ID" value="NZ_JACSQD010000001.1"/>
</dbReference>
<dbReference type="InterPro" id="IPR016181">
    <property type="entry name" value="Acyl_CoA_acyltransferase"/>
</dbReference>
<dbReference type="EMBL" id="JACSQD010000001">
    <property type="protein sequence ID" value="MBD7994321.1"/>
    <property type="molecule type" value="Genomic_DNA"/>
</dbReference>